<dbReference type="PANTHER" id="PTHR30469:SF36">
    <property type="entry name" value="BLL3903 PROTEIN"/>
    <property type="match status" value="1"/>
</dbReference>
<keyword evidence="2" id="KW-0175">Coiled coil</keyword>
<dbReference type="AlphaFoldDB" id="A0A8J7PJ54"/>
<feature type="domain" description="YknX-like C-terminal permuted SH3-like" evidence="7">
    <location>
        <begin position="296"/>
        <end position="362"/>
    </location>
</feature>
<evidence type="ECO:0000256" key="3">
    <source>
        <dbReference type="SAM" id="MobiDB-lite"/>
    </source>
</evidence>
<dbReference type="Gene3D" id="1.10.287.470">
    <property type="entry name" value="Helix hairpin bin"/>
    <property type="match status" value="1"/>
</dbReference>
<feature type="region of interest" description="Disordered" evidence="3">
    <location>
        <begin position="368"/>
        <end position="394"/>
    </location>
</feature>
<evidence type="ECO:0000256" key="1">
    <source>
        <dbReference type="ARBA" id="ARBA00009477"/>
    </source>
</evidence>
<comment type="similarity">
    <text evidence="1">Belongs to the membrane fusion protein (MFP) (TC 8.A.1) family.</text>
</comment>
<name>A0A8J7PJ54_9PROT</name>
<feature type="compositionally biased region" description="Basic and acidic residues" evidence="3">
    <location>
        <begin position="369"/>
        <end position="381"/>
    </location>
</feature>
<dbReference type="Gene3D" id="2.40.30.170">
    <property type="match status" value="1"/>
</dbReference>
<dbReference type="SUPFAM" id="SSF111369">
    <property type="entry name" value="HlyD-like secretion proteins"/>
    <property type="match status" value="1"/>
</dbReference>
<dbReference type="Gene3D" id="2.40.420.20">
    <property type="match status" value="1"/>
</dbReference>
<dbReference type="NCBIfam" id="TIGR01730">
    <property type="entry name" value="RND_mfp"/>
    <property type="match status" value="1"/>
</dbReference>
<dbReference type="FunFam" id="2.40.30.170:FF:000010">
    <property type="entry name" value="Efflux RND transporter periplasmic adaptor subunit"/>
    <property type="match status" value="1"/>
</dbReference>
<dbReference type="Gene3D" id="2.40.50.100">
    <property type="match status" value="1"/>
</dbReference>
<keyword evidence="4" id="KW-0472">Membrane</keyword>
<dbReference type="PANTHER" id="PTHR30469">
    <property type="entry name" value="MULTIDRUG RESISTANCE PROTEIN MDTA"/>
    <property type="match status" value="1"/>
</dbReference>
<evidence type="ECO:0000313" key="9">
    <source>
        <dbReference type="Proteomes" id="UP000664414"/>
    </source>
</evidence>
<dbReference type="Proteomes" id="UP000664414">
    <property type="component" value="Unassembled WGS sequence"/>
</dbReference>
<dbReference type="InterPro" id="IPR058625">
    <property type="entry name" value="MdtA-like_BSH"/>
</dbReference>
<comment type="caution">
    <text evidence="8">The sequence shown here is derived from an EMBL/GenBank/DDBJ whole genome shotgun (WGS) entry which is preliminary data.</text>
</comment>
<accession>A0A8J7PJ54</accession>
<feature type="domain" description="Multidrug resistance protein MdtA-like barrel-sandwich hybrid" evidence="5">
    <location>
        <begin position="84"/>
        <end position="210"/>
    </location>
</feature>
<feature type="coiled-coil region" evidence="2">
    <location>
        <begin position="155"/>
        <end position="182"/>
    </location>
</feature>
<evidence type="ECO:0000259" key="6">
    <source>
        <dbReference type="Pfam" id="PF25954"/>
    </source>
</evidence>
<evidence type="ECO:0000313" key="8">
    <source>
        <dbReference type="EMBL" id="MBN9412712.1"/>
    </source>
</evidence>
<feature type="domain" description="CusB-like beta-barrel" evidence="6">
    <location>
        <begin position="218"/>
        <end position="288"/>
    </location>
</feature>
<reference evidence="8" key="1">
    <citation type="submission" date="2021-02" db="EMBL/GenBank/DDBJ databases">
        <title>Thiocyanate and organic carbon inputs drive convergent selection for specific autotrophic Afipia and Thiobacillus strains within complex microbiomes.</title>
        <authorList>
            <person name="Huddy R.J."/>
            <person name="Sachdeva R."/>
            <person name="Kadzinga F."/>
            <person name="Kantor R.S."/>
            <person name="Harrison S.T.L."/>
            <person name="Banfield J.F."/>
        </authorList>
    </citation>
    <scope>NUCLEOTIDE SEQUENCE</scope>
    <source>
        <strain evidence="8">SCN18_10_11_15_R4_P_38_20</strain>
    </source>
</reference>
<dbReference type="Pfam" id="PF25917">
    <property type="entry name" value="BSH_RND"/>
    <property type="match status" value="1"/>
</dbReference>
<keyword evidence="4" id="KW-1133">Transmembrane helix</keyword>
<dbReference type="EMBL" id="JAFKGL010000012">
    <property type="protein sequence ID" value="MBN9412712.1"/>
    <property type="molecule type" value="Genomic_DNA"/>
</dbReference>
<evidence type="ECO:0000256" key="4">
    <source>
        <dbReference type="SAM" id="Phobius"/>
    </source>
</evidence>
<dbReference type="InterPro" id="IPR058637">
    <property type="entry name" value="YknX-like_C"/>
</dbReference>
<dbReference type="Pfam" id="PF25989">
    <property type="entry name" value="YknX_C"/>
    <property type="match status" value="1"/>
</dbReference>
<dbReference type="InterPro" id="IPR006143">
    <property type="entry name" value="RND_pump_MFP"/>
</dbReference>
<feature type="compositionally biased region" description="Polar residues" evidence="3">
    <location>
        <begin position="382"/>
        <end position="394"/>
    </location>
</feature>
<dbReference type="GO" id="GO:0015562">
    <property type="term" value="F:efflux transmembrane transporter activity"/>
    <property type="evidence" value="ECO:0007669"/>
    <property type="project" value="TreeGrafter"/>
</dbReference>
<organism evidence="8 9">
    <name type="scientific">Candidatus Paracaedimonas acanthamoebae</name>
    <dbReference type="NCBI Taxonomy" id="244581"/>
    <lineage>
        <taxon>Bacteria</taxon>
        <taxon>Pseudomonadati</taxon>
        <taxon>Pseudomonadota</taxon>
        <taxon>Alphaproteobacteria</taxon>
        <taxon>Holosporales</taxon>
        <taxon>Caedimonadaceae</taxon>
        <taxon>Candidatus Paracaedimonas</taxon>
    </lineage>
</organism>
<feature type="transmembrane region" description="Helical" evidence="4">
    <location>
        <begin position="21"/>
        <end position="40"/>
    </location>
</feature>
<evidence type="ECO:0000256" key="2">
    <source>
        <dbReference type="SAM" id="Coils"/>
    </source>
</evidence>
<dbReference type="InterPro" id="IPR058792">
    <property type="entry name" value="Beta-barrel_RND_2"/>
</dbReference>
<evidence type="ECO:0000259" key="5">
    <source>
        <dbReference type="Pfam" id="PF25917"/>
    </source>
</evidence>
<gene>
    <name evidence="8" type="ORF">J0H12_02140</name>
</gene>
<evidence type="ECO:0000259" key="7">
    <source>
        <dbReference type="Pfam" id="PF25989"/>
    </source>
</evidence>
<dbReference type="GO" id="GO:1990281">
    <property type="term" value="C:efflux pump complex"/>
    <property type="evidence" value="ECO:0007669"/>
    <property type="project" value="TreeGrafter"/>
</dbReference>
<dbReference type="Pfam" id="PF25954">
    <property type="entry name" value="Beta-barrel_RND_2"/>
    <property type="match status" value="1"/>
</dbReference>
<keyword evidence="4" id="KW-0812">Transmembrane</keyword>
<sequence>MKEHQMNFFRKQQILTLLKEHRVLATLLGLIILGVFSLIIKQFVLSDQKSRRQMKGVTVEIEYVRKASLTKHITTVGTLAANQIVTVKPQVSGLVSEIKVQGGSEVVANQVIMQIDDRQFKSNLKEEEAKLILAKAAHERASKLLEKKFGPAKSYDEALANLKAAESRVEIATKRVEDSQIQAPFEGIISLNNISIGAPVNEQTELFTIVDVDPMKLDFRVPAEYLRYISVGQTLAIIIDGFEDEPFSGTVEAIDAKVDPHAHSIAVRAHLSNQKRTLKPGLFARVDLVVGSKDNALVVPLSAVESSGDEEYVYKVFNGVAYRFPVTTGIQEGDNIEIVRGLQEGDVVVTVGLNKIRDGIPVVYEGMETDLKKEDDSKESKNTNNNPKEPQNKK</sequence>
<protein>
    <submittedName>
        <fullName evidence="8">Efflux RND transporter periplasmic adaptor subunit</fullName>
    </submittedName>
</protein>
<proteinExistence type="inferred from homology"/>